<dbReference type="Proteomes" id="UP001597156">
    <property type="component" value="Unassembled WGS sequence"/>
</dbReference>
<evidence type="ECO:0000313" key="4">
    <source>
        <dbReference type="Proteomes" id="UP001597156"/>
    </source>
</evidence>
<feature type="domain" description="IstB-like ATP-binding" evidence="1">
    <location>
        <begin position="102"/>
        <end position="269"/>
    </location>
</feature>
<evidence type="ECO:0000259" key="1">
    <source>
        <dbReference type="Pfam" id="PF01695"/>
    </source>
</evidence>
<accession>A0ABW3PP63</accession>
<proteinExistence type="predicted"/>
<evidence type="ECO:0000313" key="3">
    <source>
        <dbReference type="EMBL" id="MFD1126095.1"/>
    </source>
</evidence>
<organism evidence="3 4">
    <name type="scientific">Lentilactobacillus raoultii</name>
    <dbReference type="NCBI Taxonomy" id="1987503"/>
    <lineage>
        <taxon>Bacteria</taxon>
        <taxon>Bacillati</taxon>
        <taxon>Bacillota</taxon>
        <taxon>Bacilli</taxon>
        <taxon>Lactobacillales</taxon>
        <taxon>Lactobacillaceae</taxon>
        <taxon>Lentilactobacillus</taxon>
    </lineage>
</organism>
<sequence>MESVSKYIRQFLRERTINGEGARKGFEVASQKIKADPEIRKFINQHQSQLADDAADRSIAKLREYVMVRDAEKNNQTSFVPGYTPQLIVSDHLIDVTYKPSEELLAKRKAVRMARRVTTLSMPKDILNASLDDFEQSDGRFAALTMAVNFSDQYPSRKQFMPGCYLYGPFGVGKTYLLGAVANDLAKSGVLTTLIHFPSFESEMKASIGDNSYLKKIDSVKKSQVLMLDDIGANTLSTWVRDEVLGVILEYRMQQQLPMFFSSNISMEKLADSWLTFTNRGEGEPLKAQRLMQRIRFLSREVKLTGSDRRPKK</sequence>
<dbReference type="NCBIfam" id="NF006505">
    <property type="entry name" value="PRK08939.1"/>
    <property type="match status" value="1"/>
</dbReference>
<dbReference type="Pfam" id="PF07319">
    <property type="entry name" value="DnaI_N"/>
    <property type="match status" value="1"/>
</dbReference>
<dbReference type="Pfam" id="PF01695">
    <property type="entry name" value="IstB_IS21"/>
    <property type="match status" value="1"/>
</dbReference>
<gene>
    <name evidence="3" type="primary">dnaI</name>
    <name evidence="3" type="ORF">ACFQ22_12110</name>
</gene>
<dbReference type="Gene3D" id="3.40.50.300">
    <property type="entry name" value="P-loop containing nucleotide triphosphate hydrolases"/>
    <property type="match status" value="1"/>
</dbReference>
<dbReference type="InterPro" id="IPR009928">
    <property type="entry name" value="DnaI_N"/>
</dbReference>
<dbReference type="EMBL" id="JBHTLH010000042">
    <property type="protein sequence ID" value="MFD1126095.1"/>
    <property type="molecule type" value="Genomic_DNA"/>
</dbReference>
<reference evidence="4" key="1">
    <citation type="journal article" date="2019" name="Int. J. Syst. Evol. Microbiol.">
        <title>The Global Catalogue of Microorganisms (GCM) 10K type strain sequencing project: providing services to taxonomists for standard genome sequencing and annotation.</title>
        <authorList>
            <consortium name="The Broad Institute Genomics Platform"/>
            <consortium name="The Broad Institute Genome Sequencing Center for Infectious Disease"/>
            <person name="Wu L."/>
            <person name="Ma J."/>
        </authorList>
    </citation>
    <scope>NUCLEOTIDE SEQUENCE [LARGE SCALE GENOMIC DNA]</scope>
    <source>
        <strain evidence="4">CCUG 71848</strain>
    </source>
</reference>
<dbReference type="PANTHER" id="PTHR30050">
    <property type="entry name" value="CHROMOSOMAL REPLICATION INITIATOR PROTEIN DNAA"/>
    <property type="match status" value="1"/>
</dbReference>
<feature type="domain" description="Primosomal DnaI N-terminal" evidence="2">
    <location>
        <begin position="1"/>
        <end position="98"/>
    </location>
</feature>
<dbReference type="CDD" id="cd00009">
    <property type="entry name" value="AAA"/>
    <property type="match status" value="1"/>
</dbReference>
<name>A0ABW3PP63_9LACO</name>
<dbReference type="PANTHER" id="PTHR30050:SF8">
    <property type="entry name" value="PRIMOSOMAL PROTEIN DNAI"/>
    <property type="match status" value="1"/>
</dbReference>
<dbReference type="InterPro" id="IPR027417">
    <property type="entry name" value="P-loop_NTPase"/>
</dbReference>
<dbReference type="InterPro" id="IPR002611">
    <property type="entry name" value="IstB_ATP-bd"/>
</dbReference>
<evidence type="ECO:0000259" key="2">
    <source>
        <dbReference type="Pfam" id="PF07319"/>
    </source>
</evidence>
<dbReference type="SUPFAM" id="SSF52540">
    <property type="entry name" value="P-loop containing nucleoside triphosphate hydrolases"/>
    <property type="match status" value="1"/>
</dbReference>
<comment type="caution">
    <text evidence="3">The sequence shown here is derived from an EMBL/GenBank/DDBJ whole genome shotgun (WGS) entry which is preliminary data.</text>
</comment>
<keyword evidence="4" id="KW-1185">Reference proteome</keyword>
<dbReference type="RefSeq" id="WP_121978495.1">
    <property type="nucleotide sequence ID" value="NZ_JBHTLH010000042.1"/>
</dbReference>
<protein>
    <submittedName>
        <fullName evidence="3">Primosomal protein DnaI</fullName>
    </submittedName>
</protein>